<dbReference type="GO" id="GO:0046872">
    <property type="term" value="F:metal ion binding"/>
    <property type="evidence" value="ECO:0007669"/>
    <property type="project" value="UniProtKB-KW"/>
</dbReference>
<dbReference type="HOGENOM" id="CLU_015592_0_0_10"/>
<dbReference type="STRING" id="1562970.ING2E5B_1214"/>
<keyword evidence="2 3" id="KW-0378">Hydrolase</keyword>
<keyword evidence="4" id="KW-1185">Reference proteome</keyword>
<gene>
    <name evidence="3" type="ORF">ING2E5B_1214</name>
</gene>
<dbReference type="KEGG" id="pbt:ING2E5B_1214"/>
<dbReference type="AlphaFoldDB" id="A0A098BZ76"/>
<dbReference type="PANTHER" id="PTHR23422">
    <property type="entry name" value="DIPEPTIDYL PEPTIDASE III-RELATED"/>
    <property type="match status" value="1"/>
</dbReference>
<reference evidence="3 4" key="1">
    <citation type="submission" date="2014-08" db="EMBL/GenBank/DDBJ databases">
        <authorList>
            <person name="Wibberg D."/>
        </authorList>
    </citation>
    <scope>NUCLEOTIDE SEQUENCE [LARGE SCALE GENOMIC DNA]</scope>
    <source>
        <strain evidence="4">ING2-E5B</strain>
    </source>
</reference>
<evidence type="ECO:0000313" key="3">
    <source>
        <dbReference type="EMBL" id="CEA15964.1"/>
    </source>
</evidence>
<evidence type="ECO:0000256" key="2">
    <source>
        <dbReference type="ARBA" id="ARBA00022801"/>
    </source>
</evidence>
<dbReference type="InterPro" id="IPR039461">
    <property type="entry name" value="Peptidase_M49"/>
</dbReference>
<sequence>MKKVVFMLTTLLLLAACNGKKEAGSKPAADDGIDSTFEYKVDRFADIEILRYPVPGFNSLSLKQKELIYYLSQAALEGRDILWDQNNRYNLTIRRVCEGVYENYMGNKSSDDWKQFETYLKQIWMANGIHHHYSEDKIIPQFSQEYFVSLVKSVDPGRMPFRDGMAADETLNEILPVMFDPAVMPKRMNQTPGKDIIQTSAVNFYEGVTQKEVEDFYNAMKDPNDNTPVSYGLNSKVVKENGVVTEKVWKLGGMYDKAIERIIGWLEKASEVAENDHQKDVIKTLIEYYKTGNLQTFDEYSVKWVTDTTSRVDFINGFIETYTDPMGLKATWESLVNFKSIEASERTRIISENAQWFEDNSPIDNRFKKEEVKGVSAKVITAAILGGDTYPSTPIGINLPNADWIRRDHGSKSVTIDNITFAYDKAAEGNGFKEEFMWSEKEIELTKKYGTLTDNLHTDLHECLGHGSGKLLPGVSSDVLQAYASPLEETRADLFALYYLADPKLVELGLLPDNEAYKAEYYSYIMNGAMTQLTRIQPGKDIEQAHMRNRATISNWVIEKGKAENVVAFEKKDGKTYIVINDYDKLRQLFGELLAEVQRIKSEGDFEAGKNLIETYGVKVDKNLHEEVLSRYEALNIAPYKGFVNPVYKLVTDENGKVTDVTISYKENYIDQQLRYSKQYSVLPLKN</sequence>
<dbReference type="Pfam" id="PF03571">
    <property type="entry name" value="Peptidase_M49"/>
    <property type="match status" value="2"/>
</dbReference>
<proteinExistence type="predicted"/>
<keyword evidence="1" id="KW-0479">Metal-binding</keyword>
<dbReference type="Gene3D" id="3.30.540.30">
    <property type="match status" value="2"/>
</dbReference>
<dbReference type="OrthoDB" id="9812747at2"/>
<evidence type="ECO:0000256" key="1">
    <source>
        <dbReference type="ARBA" id="ARBA00022723"/>
    </source>
</evidence>
<dbReference type="EMBL" id="LN515532">
    <property type="protein sequence ID" value="CEA15964.1"/>
    <property type="molecule type" value="Genomic_DNA"/>
</dbReference>
<dbReference type="MEROPS" id="M49.003"/>
<protein>
    <submittedName>
        <fullName evidence="3">Dipeptidyl-peptidase iii</fullName>
        <ecNumber evidence="3">3.4.14.4</ecNumber>
    </submittedName>
</protein>
<dbReference type="PATRIC" id="fig|1562970.3.peg.1200"/>
<accession>A0A098BZ76</accession>
<dbReference type="PANTHER" id="PTHR23422:SF11">
    <property type="entry name" value="DIPEPTIDYL PEPTIDASE 3"/>
    <property type="match status" value="1"/>
</dbReference>
<dbReference type="PROSITE" id="PS51257">
    <property type="entry name" value="PROKAR_LIPOPROTEIN"/>
    <property type="match status" value="1"/>
</dbReference>
<evidence type="ECO:0000313" key="4">
    <source>
        <dbReference type="Proteomes" id="UP000032417"/>
    </source>
</evidence>
<dbReference type="EC" id="3.4.14.4" evidence="3"/>
<dbReference type="GO" id="GO:0008239">
    <property type="term" value="F:dipeptidyl-peptidase activity"/>
    <property type="evidence" value="ECO:0007669"/>
    <property type="project" value="UniProtKB-EC"/>
</dbReference>
<dbReference type="Proteomes" id="UP000032417">
    <property type="component" value="Chromosome 1"/>
</dbReference>
<organism evidence="3 4">
    <name type="scientific">Fermentimonas caenicola</name>
    <dbReference type="NCBI Taxonomy" id="1562970"/>
    <lineage>
        <taxon>Bacteria</taxon>
        <taxon>Pseudomonadati</taxon>
        <taxon>Bacteroidota</taxon>
        <taxon>Bacteroidia</taxon>
        <taxon>Bacteroidales</taxon>
        <taxon>Dysgonomonadaceae</taxon>
        <taxon>Fermentimonas</taxon>
    </lineage>
</organism>
<name>A0A098BZ76_9BACT</name>